<organism evidence="12 13">
    <name type="scientific">Novosphingobium indicum</name>
    <dbReference type="NCBI Taxonomy" id="462949"/>
    <lineage>
        <taxon>Bacteria</taxon>
        <taxon>Pseudomonadati</taxon>
        <taxon>Pseudomonadota</taxon>
        <taxon>Alphaproteobacteria</taxon>
        <taxon>Sphingomonadales</taxon>
        <taxon>Sphingomonadaceae</taxon>
        <taxon>Novosphingobium</taxon>
    </lineage>
</organism>
<sequence length="567" mass="59303">MHAEIPYLREMLIFLAAAGLIMPLVRRLRISPVLGFLCIGLLIGPYGLGRLTAFVPKLDLIVITRTEGVEAIGELGVVFLLFSIGLEMSFRQIWAMRKDVFGLGSAQILVSAAAIGTIVYFYRSDVSTAVLLGLSLALSSTAIVVQLLSEQMRLSSSPGRAAFGVLLMQDLAVVPILFLVGVLAGHGSSTGGAALTAFGEAFAVILAIFLAGRFLVKPVLRYAGGSASQELFMACVLLLIIGTSALTAMAGLSMALGAFLAGLLFAGTEYRHQIHNDMEPFKGLLLALFFLSVGMRLDVAAVWDQIGLIFAAAAGLIVLKAAVLFVLARLFGHSLAVSAEVAVLLGEGGEFALIAVGAGAGLGVLTPPTAQFIIPVVVISMFAAPGLAAVGRRIGNWLTHANAEHTLPKDGDSAERRVVIGGFGRVGRAIGKVLEDQRIPYLVIDSDAELVARERRAGVPIHFGNASNDRLLDQVGVSNAIAFVSTIDERGGAEAVVSALHRSHPNLPIYARAKDPAHARALTMAGAELAVPEATEAGLKLSEALLLSAGLPDNVASAIIAQERSAI</sequence>
<keyword evidence="2" id="KW-0813">Transport</keyword>
<dbReference type="PANTHER" id="PTHR46157">
    <property type="entry name" value="K(+) EFFLUX ANTIPORTER 3, CHLOROPLASTIC"/>
    <property type="match status" value="1"/>
</dbReference>
<keyword evidence="4" id="KW-0633">Potassium transport</keyword>
<dbReference type="PANTHER" id="PTHR46157:SF4">
    <property type="entry name" value="K(+) EFFLUX ANTIPORTER 3, CHLOROPLASTIC"/>
    <property type="match status" value="1"/>
</dbReference>
<evidence type="ECO:0000313" key="13">
    <source>
        <dbReference type="Proteomes" id="UP000605099"/>
    </source>
</evidence>
<feature type="transmembrane region" description="Helical" evidence="10">
    <location>
        <begin position="343"/>
        <end position="366"/>
    </location>
</feature>
<accession>A0ABQ2JS50</accession>
<feature type="domain" description="RCK N-terminal" evidence="11">
    <location>
        <begin position="415"/>
        <end position="532"/>
    </location>
</feature>
<feature type="transmembrane region" description="Helical" evidence="10">
    <location>
        <begin position="190"/>
        <end position="211"/>
    </location>
</feature>
<evidence type="ECO:0000256" key="2">
    <source>
        <dbReference type="ARBA" id="ARBA00022448"/>
    </source>
</evidence>
<evidence type="ECO:0000256" key="8">
    <source>
        <dbReference type="ARBA" id="ARBA00023065"/>
    </source>
</evidence>
<feature type="transmembrane region" description="Helical" evidence="10">
    <location>
        <begin position="161"/>
        <end position="184"/>
    </location>
</feature>
<protein>
    <submittedName>
        <fullName evidence="12">Potassium transporter TrkA</fullName>
    </submittedName>
</protein>
<evidence type="ECO:0000256" key="5">
    <source>
        <dbReference type="ARBA" id="ARBA00022692"/>
    </source>
</evidence>
<dbReference type="PROSITE" id="PS51201">
    <property type="entry name" value="RCK_N"/>
    <property type="match status" value="1"/>
</dbReference>
<evidence type="ECO:0000256" key="7">
    <source>
        <dbReference type="ARBA" id="ARBA00022989"/>
    </source>
</evidence>
<dbReference type="Gene3D" id="1.20.1530.20">
    <property type="match status" value="1"/>
</dbReference>
<keyword evidence="6" id="KW-0630">Potassium</keyword>
<dbReference type="Pfam" id="PF02254">
    <property type="entry name" value="TrkA_N"/>
    <property type="match status" value="1"/>
</dbReference>
<feature type="transmembrane region" description="Helical" evidence="10">
    <location>
        <begin position="128"/>
        <end position="149"/>
    </location>
</feature>
<dbReference type="Pfam" id="PF00999">
    <property type="entry name" value="Na_H_Exchanger"/>
    <property type="match status" value="1"/>
</dbReference>
<dbReference type="SUPFAM" id="SSF51735">
    <property type="entry name" value="NAD(P)-binding Rossmann-fold domains"/>
    <property type="match status" value="1"/>
</dbReference>
<feature type="transmembrane region" description="Helical" evidence="10">
    <location>
        <begin position="6"/>
        <end position="25"/>
    </location>
</feature>
<dbReference type="InterPro" id="IPR006153">
    <property type="entry name" value="Cation/H_exchanger_TM"/>
</dbReference>
<evidence type="ECO:0000256" key="3">
    <source>
        <dbReference type="ARBA" id="ARBA00022449"/>
    </source>
</evidence>
<dbReference type="InterPro" id="IPR036291">
    <property type="entry name" value="NAD(P)-bd_dom_sf"/>
</dbReference>
<evidence type="ECO:0000256" key="10">
    <source>
        <dbReference type="SAM" id="Phobius"/>
    </source>
</evidence>
<proteinExistence type="predicted"/>
<evidence type="ECO:0000256" key="6">
    <source>
        <dbReference type="ARBA" id="ARBA00022958"/>
    </source>
</evidence>
<dbReference type="EMBL" id="BMLK01000014">
    <property type="protein sequence ID" value="GGN54303.1"/>
    <property type="molecule type" value="Genomic_DNA"/>
</dbReference>
<keyword evidence="7 10" id="KW-1133">Transmembrane helix</keyword>
<keyword evidence="13" id="KW-1185">Reference proteome</keyword>
<dbReference type="InterPro" id="IPR003148">
    <property type="entry name" value="RCK_N"/>
</dbReference>
<gene>
    <name evidence="12" type="ORF">GCM10011349_29830</name>
</gene>
<feature type="transmembrane region" description="Helical" evidence="10">
    <location>
        <begin position="372"/>
        <end position="390"/>
    </location>
</feature>
<keyword evidence="5 10" id="KW-0812">Transmembrane</keyword>
<comment type="subcellular location">
    <subcellularLocation>
        <location evidence="1">Membrane</location>
        <topology evidence="1">Multi-pass membrane protein</topology>
    </subcellularLocation>
</comment>
<feature type="transmembrane region" description="Helical" evidence="10">
    <location>
        <begin position="68"/>
        <end position="88"/>
    </location>
</feature>
<dbReference type="InterPro" id="IPR038770">
    <property type="entry name" value="Na+/solute_symporter_sf"/>
</dbReference>
<keyword evidence="9 10" id="KW-0472">Membrane</keyword>
<reference evidence="13" key="1">
    <citation type="journal article" date="2019" name="Int. J. Syst. Evol. Microbiol.">
        <title>The Global Catalogue of Microorganisms (GCM) 10K type strain sequencing project: providing services to taxonomists for standard genome sequencing and annotation.</title>
        <authorList>
            <consortium name="The Broad Institute Genomics Platform"/>
            <consortium name="The Broad Institute Genome Sequencing Center for Infectious Disease"/>
            <person name="Wu L."/>
            <person name="Ma J."/>
        </authorList>
    </citation>
    <scope>NUCLEOTIDE SEQUENCE [LARGE SCALE GENOMIC DNA]</scope>
    <source>
        <strain evidence="13">CGMCC 1.6784</strain>
    </source>
</reference>
<keyword evidence="8" id="KW-0406">Ion transport</keyword>
<evidence type="ECO:0000256" key="1">
    <source>
        <dbReference type="ARBA" id="ARBA00004141"/>
    </source>
</evidence>
<dbReference type="Gene3D" id="3.40.50.720">
    <property type="entry name" value="NAD(P)-binding Rossmann-like Domain"/>
    <property type="match status" value="1"/>
</dbReference>
<evidence type="ECO:0000259" key="11">
    <source>
        <dbReference type="PROSITE" id="PS51201"/>
    </source>
</evidence>
<keyword evidence="3" id="KW-0050">Antiport</keyword>
<evidence type="ECO:0000313" key="12">
    <source>
        <dbReference type="EMBL" id="GGN54303.1"/>
    </source>
</evidence>
<evidence type="ECO:0000256" key="9">
    <source>
        <dbReference type="ARBA" id="ARBA00023136"/>
    </source>
</evidence>
<name>A0ABQ2JS50_9SPHN</name>
<comment type="caution">
    <text evidence="12">The sequence shown here is derived from an EMBL/GenBank/DDBJ whole genome shotgun (WGS) entry which is preliminary data.</text>
</comment>
<feature type="transmembrane region" description="Helical" evidence="10">
    <location>
        <begin position="254"/>
        <end position="271"/>
    </location>
</feature>
<dbReference type="Proteomes" id="UP000605099">
    <property type="component" value="Unassembled WGS sequence"/>
</dbReference>
<evidence type="ECO:0000256" key="4">
    <source>
        <dbReference type="ARBA" id="ARBA00022538"/>
    </source>
</evidence>
<feature type="transmembrane region" description="Helical" evidence="10">
    <location>
        <begin position="283"/>
        <end position="303"/>
    </location>
</feature>
<feature type="transmembrane region" description="Helical" evidence="10">
    <location>
        <begin position="100"/>
        <end position="122"/>
    </location>
</feature>
<feature type="transmembrane region" description="Helical" evidence="10">
    <location>
        <begin position="309"/>
        <end position="331"/>
    </location>
</feature>
<feature type="transmembrane region" description="Helical" evidence="10">
    <location>
        <begin position="32"/>
        <end position="48"/>
    </location>
</feature>